<protein>
    <recommendedName>
        <fullName evidence="1">Reverse transcriptase zinc-binding domain-containing protein</fullName>
    </recommendedName>
</protein>
<dbReference type="Pfam" id="PF13966">
    <property type="entry name" value="zf-RVT"/>
    <property type="match status" value="1"/>
</dbReference>
<accession>A0AAV6HUR1</accession>
<dbReference type="Proteomes" id="UP000823749">
    <property type="component" value="Chromosome 13"/>
</dbReference>
<dbReference type="InterPro" id="IPR026960">
    <property type="entry name" value="RVT-Znf"/>
</dbReference>
<dbReference type="AlphaFoldDB" id="A0AAV6HUR1"/>
<feature type="domain" description="Reverse transcriptase zinc-binding" evidence="1">
    <location>
        <begin position="160"/>
        <end position="257"/>
    </location>
</feature>
<proteinExistence type="predicted"/>
<reference evidence="2 3" key="1">
    <citation type="submission" date="2020-08" db="EMBL/GenBank/DDBJ databases">
        <title>Plant Genome Project.</title>
        <authorList>
            <person name="Zhang R.-G."/>
        </authorList>
    </citation>
    <scope>NUCLEOTIDE SEQUENCE [LARGE SCALE GENOMIC DNA]</scope>
    <source>
        <strain evidence="2">WSP0</strain>
        <tissue evidence="2">Leaf</tissue>
    </source>
</reference>
<gene>
    <name evidence="2" type="ORF">RHGRI_037069</name>
</gene>
<sequence>MGFRSFRAFNEAMLAKQGWRLIMNPLAYWARILKGIYFPNSSFLLATRGSHASWVWLSLLHGRGLLEKGLRWHTENGASINFWVDGWIPTLEGFKLQSVRPPNTDIQLVGDVIVSGKGWNIPKLAPVISHLELQAIQKIPLPCLNRRDRLIWHHSKNGVYSVKSGYHIATNLRAVKSASKPGSSFQPGANLWRTIWKLKIPNKIKNFWWRVCRNGLATKENLFRRKCAQSNICPICNLEVESIEHLLFFCPWARAVWFGCNVVFEGIIGRPNSTIKWTAHILESMSKPTAMLFFEKDYFYCLEYLEGEK</sequence>
<evidence type="ECO:0000313" key="3">
    <source>
        <dbReference type="Proteomes" id="UP000823749"/>
    </source>
</evidence>
<evidence type="ECO:0000259" key="1">
    <source>
        <dbReference type="Pfam" id="PF13966"/>
    </source>
</evidence>
<keyword evidence="3" id="KW-1185">Reference proteome</keyword>
<evidence type="ECO:0000313" key="2">
    <source>
        <dbReference type="EMBL" id="KAG5516246.1"/>
    </source>
</evidence>
<name>A0AAV6HUR1_9ERIC</name>
<dbReference type="EMBL" id="JACTNZ010000013">
    <property type="protein sequence ID" value="KAG5516246.1"/>
    <property type="molecule type" value="Genomic_DNA"/>
</dbReference>
<organism evidence="2 3">
    <name type="scientific">Rhododendron griersonianum</name>
    <dbReference type="NCBI Taxonomy" id="479676"/>
    <lineage>
        <taxon>Eukaryota</taxon>
        <taxon>Viridiplantae</taxon>
        <taxon>Streptophyta</taxon>
        <taxon>Embryophyta</taxon>
        <taxon>Tracheophyta</taxon>
        <taxon>Spermatophyta</taxon>
        <taxon>Magnoliopsida</taxon>
        <taxon>eudicotyledons</taxon>
        <taxon>Gunneridae</taxon>
        <taxon>Pentapetalae</taxon>
        <taxon>asterids</taxon>
        <taxon>Ericales</taxon>
        <taxon>Ericaceae</taxon>
        <taxon>Ericoideae</taxon>
        <taxon>Rhodoreae</taxon>
        <taxon>Rhododendron</taxon>
    </lineage>
</organism>
<comment type="caution">
    <text evidence="2">The sequence shown here is derived from an EMBL/GenBank/DDBJ whole genome shotgun (WGS) entry which is preliminary data.</text>
</comment>